<comment type="caution">
    <text evidence="2">The sequence shown here is derived from an EMBL/GenBank/DDBJ whole genome shotgun (WGS) entry which is preliminary data.</text>
</comment>
<dbReference type="AlphaFoldDB" id="A0A8X7V912"/>
<evidence type="ECO:0000256" key="1">
    <source>
        <dbReference type="SAM" id="MobiDB-lite"/>
    </source>
</evidence>
<dbReference type="EMBL" id="JAAMPC010000006">
    <property type="protein sequence ID" value="KAG2306929.1"/>
    <property type="molecule type" value="Genomic_DNA"/>
</dbReference>
<organism evidence="2 3">
    <name type="scientific">Brassica carinata</name>
    <name type="common">Ethiopian mustard</name>
    <name type="synonym">Abyssinian cabbage</name>
    <dbReference type="NCBI Taxonomy" id="52824"/>
    <lineage>
        <taxon>Eukaryota</taxon>
        <taxon>Viridiplantae</taxon>
        <taxon>Streptophyta</taxon>
        <taxon>Embryophyta</taxon>
        <taxon>Tracheophyta</taxon>
        <taxon>Spermatophyta</taxon>
        <taxon>Magnoliopsida</taxon>
        <taxon>eudicotyledons</taxon>
        <taxon>Gunneridae</taxon>
        <taxon>Pentapetalae</taxon>
        <taxon>rosids</taxon>
        <taxon>malvids</taxon>
        <taxon>Brassicales</taxon>
        <taxon>Brassicaceae</taxon>
        <taxon>Brassiceae</taxon>
        <taxon>Brassica</taxon>
    </lineage>
</organism>
<evidence type="ECO:0000313" key="2">
    <source>
        <dbReference type="EMBL" id="KAG2306929.1"/>
    </source>
</evidence>
<feature type="region of interest" description="Disordered" evidence="1">
    <location>
        <begin position="41"/>
        <end position="96"/>
    </location>
</feature>
<accession>A0A8X7V912</accession>
<evidence type="ECO:0000313" key="3">
    <source>
        <dbReference type="Proteomes" id="UP000886595"/>
    </source>
</evidence>
<dbReference type="Proteomes" id="UP000886595">
    <property type="component" value="Unassembled WGS sequence"/>
</dbReference>
<protein>
    <submittedName>
        <fullName evidence="2">Uncharacterized protein</fullName>
    </submittedName>
</protein>
<proteinExistence type="predicted"/>
<reference evidence="2 3" key="1">
    <citation type="submission" date="2020-02" db="EMBL/GenBank/DDBJ databases">
        <authorList>
            <person name="Ma Q."/>
            <person name="Huang Y."/>
            <person name="Song X."/>
            <person name="Pei D."/>
        </authorList>
    </citation>
    <scope>NUCLEOTIDE SEQUENCE [LARGE SCALE GENOMIC DNA]</scope>
    <source>
        <strain evidence="2">Sxm20200214</strain>
        <tissue evidence="2">Leaf</tissue>
    </source>
</reference>
<feature type="compositionally biased region" description="Acidic residues" evidence="1">
    <location>
        <begin position="78"/>
        <end position="96"/>
    </location>
</feature>
<sequence>MNLIQIALDGLKEEIRDGLESTEFATLVSLFEEVAEVEAILKKEKYPQKSPHRRKRKTRPSSFMDPEDEDPWEKPGDDDGEESDDDGSDDGDNDEE</sequence>
<gene>
    <name evidence="2" type="ORF">Bca52824_026677</name>
</gene>
<feature type="compositionally biased region" description="Basic residues" evidence="1">
    <location>
        <begin position="50"/>
        <end position="59"/>
    </location>
</feature>
<keyword evidence="3" id="KW-1185">Reference proteome</keyword>
<name>A0A8X7V912_BRACI</name>